<proteinExistence type="predicted"/>
<gene>
    <name evidence="1" type="ORF">COW91_02040</name>
</gene>
<dbReference type="Proteomes" id="UP000229176">
    <property type="component" value="Unassembled WGS sequence"/>
</dbReference>
<dbReference type="EMBL" id="PCTI01000033">
    <property type="protein sequence ID" value="PIP68931.1"/>
    <property type="molecule type" value="Genomic_DNA"/>
</dbReference>
<protein>
    <submittedName>
        <fullName evidence="1">Uncharacterized protein</fullName>
    </submittedName>
</protein>
<evidence type="ECO:0000313" key="1">
    <source>
        <dbReference type="EMBL" id="PIP68931.1"/>
    </source>
</evidence>
<name>A0A2H0CGL0_9BACT</name>
<organism evidence="1 2">
    <name type="scientific">Candidatus Nomurabacteria bacterium CG22_combo_CG10-13_8_21_14_all_32_8</name>
    <dbReference type="NCBI Taxonomy" id="1974732"/>
    <lineage>
        <taxon>Bacteria</taxon>
        <taxon>Candidatus Nomuraibacteriota</taxon>
    </lineage>
</organism>
<reference evidence="1 2" key="1">
    <citation type="submission" date="2017-09" db="EMBL/GenBank/DDBJ databases">
        <title>Depth-based differentiation of microbial function through sediment-hosted aquifers and enrichment of novel symbionts in the deep terrestrial subsurface.</title>
        <authorList>
            <person name="Probst A.J."/>
            <person name="Ladd B."/>
            <person name="Jarett J.K."/>
            <person name="Geller-Mcgrath D.E."/>
            <person name="Sieber C.M."/>
            <person name="Emerson J.B."/>
            <person name="Anantharaman K."/>
            <person name="Thomas B.C."/>
            <person name="Malmstrom R."/>
            <person name="Stieglmeier M."/>
            <person name="Klingl A."/>
            <person name="Woyke T."/>
            <person name="Ryan C.M."/>
            <person name="Banfield J.F."/>
        </authorList>
    </citation>
    <scope>NUCLEOTIDE SEQUENCE [LARGE SCALE GENOMIC DNA]</scope>
    <source>
        <strain evidence="1">CG22_combo_CG10-13_8_21_14_all_32_8</strain>
    </source>
</reference>
<sequence>MGKFLFVLVMFLITFVLTYSYLDSNYPYQIQVKMVQTGEILDCRANVCYRSEIGDTILVLYLEGSPQRAILLKK</sequence>
<accession>A0A2H0CGL0</accession>
<comment type="caution">
    <text evidence="1">The sequence shown here is derived from an EMBL/GenBank/DDBJ whole genome shotgun (WGS) entry which is preliminary data.</text>
</comment>
<dbReference type="AlphaFoldDB" id="A0A2H0CGL0"/>
<evidence type="ECO:0000313" key="2">
    <source>
        <dbReference type="Proteomes" id="UP000229176"/>
    </source>
</evidence>